<protein>
    <submittedName>
        <fullName evidence="2">Uncharacterized protein</fullName>
    </submittedName>
</protein>
<accession>A0A0G2DTR1</accession>
<sequence>MSTSPSTMSTSQGRQAQVQSAYGDLAAAHHAIQNSVGTEEERRNHLERFHISALIAISDLRQDIAAMDDIMNTDSKTIQGLERSLTHAQSESMKFQESLAQANRTIQTLEDDVSTKDTAIRAADSAAAATSAHETELLDTITSLRDRVDKLLADHGRIETDLRTELRAATNRAANLENRVNHLFALVDRANDHAAAMRSERDVCVAAANDRADGLSAKLAEVMAEVALERACSTPLPPDEEDVDIMSGMPDVCVVM</sequence>
<dbReference type="EMBL" id="LAQI01000246">
    <property type="protein sequence ID" value="KKY14034.1"/>
    <property type="molecule type" value="Genomic_DNA"/>
</dbReference>
<dbReference type="SUPFAM" id="SSF57997">
    <property type="entry name" value="Tropomyosin"/>
    <property type="match status" value="1"/>
</dbReference>
<proteinExistence type="predicted"/>
<reference evidence="2 3" key="2">
    <citation type="submission" date="2015-05" db="EMBL/GenBank/DDBJ databases">
        <title>Distinctive expansion of gene families associated with plant cell wall degradation and secondary metabolism in the genomes of grapevine trunk pathogens.</title>
        <authorList>
            <person name="Lawrence D.P."/>
            <person name="Travadon R."/>
            <person name="Rolshausen P.E."/>
            <person name="Baumgartner K."/>
        </authorList>
    </citation>
    <scope>NUCLEOTIDE SEQUENCE [LARGE SCALE GENOMIC DNA]</scope>
    <source>
        <strain evidence="2">DS831</strain>
    </source>
</reference>
<organism evidence="2 3">
    <name type="scientific">Diplodia seriata</name>
    <dbReference type="NCBI Taxonomy" id="420778"/>
    <lineage>
        <taxon>Eukaryota</taxon>
        <taxon>Fungi</taxon>
        <taxon>Dikarya</taxon>
        <taxon>Ascomycota</taxon>
        <taxon>Pezizomycotina</taxon>
        <taxon>Dothideomycetes</taxon>
        <taxon>Dothideomycetes incertae sedis</taxon>
        <taxon>Botryosphaeriales</taxon>
        <taxon>Botryosphaeriaceae</taxon>
        <taxon>Diplodia</taxon>
    </lineage>
</organism>
<dbReference type="Proteomes" id="UP000034182">
    <property type="component" value="Unassembled WGS sequence"/>
</dbReference>
<evidence type="ECO:0000313" key="2">
    <source>
        <dbReference type="EMBL" id="KKY14034.1"/>
    </source>
</evidence>
<reference evidence="2 3" key="1">
    <citation type="submission" date="2015-03" db="EMBL/GenBank/DDBJ databases">
        <authorList>
            <person name="Morales-Cruz A."/>
            <person name="Amrine K.C."/>
            <person name="Cantu D."/>
        </authorList>
    </citation>
    <scope>NUCLEOTIDE SEQUENCE [LARGE SCALE GENOMIC DNA]</scope>
    <source>
        <strain evidence="2">DS831</strain>
    </source>
</reference>
<name>A0A0G2DTR1_9PEZI</name>
<comment type="caution">
    <text evidence="2">The sequence shown here is derived from an EMBL/GenBank/DDBJ whole genome shotgun (WGS) entry which is preliminary data.</text>
</comment>
<dbReference type="Gene3D" id="1.10.287.1490">
    <property type="match status" value="1"/>
</dbReference>
<keyword evidence="1" id="KW-0175">Coiled coil</keyword>
<gene>
    <name evidence="2" type="ORF">UCDDS831_g08509</name>
</gene>
<evidence type="ECO:0000313" key="3">
    <source>
        <dbReference type="Proteomes" id="UP000034182"/>
    </source>
</evidence>
<feature type="coiled-coil region" evidence="1">
    <location>
        <begin position="159"/>
        <end position="225"/>
    </location>
</feature>
<dbReference type="AlphaFoldDB" id="A0A0G2DTR1"/>
<evidence type="ECO:0000256" key="1">
    <source>
        <dbReference type="SAM" id="Coils"/>
    </source>
</evidence>